<dbReference type="CDD" id="cd03463">
    <property type="entry name" value="3_4-PCD_alpha"/>
    <property type="match status" value="1"/>
</dbReference>
<gene>
    <name evidence="5" type="ORF">MicloDRAFT_00022540</name>
</gene>
<keyword evidence="2 5" id="KW-0223">Dioxygenase</keyword>
<dbReference type="Gene3D" id="2.60.130.10">
    <property type="entry name" value="Aromatic compound dioxygenase"/>
    <property type="match status" value="1"/>
</dbReference>
<dbReference type="HOGENOM" id="CLU_027719_7_1_5"/>
<dbReference type="eggNOG" id="COG3485">
    <property type="taxonomic scope" value="Bacteria"/>
</dbReference>
<keyword evidence="6" id="KW-1185">Reference proteome</keyword>
<dbReference type="OrthoDB" id="9805815at2"/>
<dbReference type="GO" id="GO:0008199">
    <property type="term" value="F:ferric iron binding"/>
    <property type="evidence" value="ECO:0007669"/>
    <property type="project" value="InterPro"/>
</dbReference>
<dbReference type="PANTHER" id="PTHR33711:SF9">
    <property type="entry name" value="PROTOCATECHUATE 3,4-DIOXYGENASE ALPHA CHAIN"/>
    <property type="match status" value="1"/>
</dbReference>
<proteinExistence type="inferred from homology"/>
<sequence length="208" mass="23227">MFQKLTTLKESPSQTAGPYVHIGATPNWVEITGVWEEDLGLVIVGPETKGERIIVKGRIFDGSGNAIKDALVEIWQADAAGLYNSREEMRGQADPTFTGWGRQPTDAATGEYRFETIKPGRVPYRDGRPMAPHITFWIVARGINIGLHTRMYFGDEAAANAECPVLARIDHQYRLPTLIASRSEENGMPTYTFDIHLQGEKETVFFDI</sequence>
<evidence type="ECO:0000256" key="3">
    <source>
        <dbReference type="ARBA" id="ARBA00023002"/>
    </source>
</evidence>
<organism evidence="5 6">
    <name type="scientific">Microvirga lotononidis</name>
    <dbReference type="NCBI Taxonomy" id="864069"/>
    <lineage>
        <taxon>Bacteria</taxon>
        <taxon>Pseudomonadati</taxon>
        <taxon>Pseudomonadota</taxon>
        <taxon>Alphaproteobacteria</taxon>
        <taxon>Hyphomicrobiales</taxon>
        <taxon>Methylobacteriaceae</taxon>
        <taxon>Microvirga</taxon>
    </lineage>
</organism>
<feature type="domain" description="Intradiol ring-cleavage dioxygenases" evidence="4">
    <location>
        <begin position="55"/>
        <end position="83"/>
    </location>
</feature>
<name>I4Z0M9_9HYPH</name>
<evidence type="ECO:0000313" key="5">
    <source>
        <dbReference type="EMBL" id="EIM29771.1"/>
    </source>
</evidence>
<dbReference type="InterPro" id="IPR012786">
    <property type="entry name" value="Protocat_dOase_a"/>
</dbReference>
<dbReference type="AlphaFoldDB" id="I4Z0M9"/>
<dbReference type="InterPro" id="IPR050770">
    <property type="entry name" value="Intradiol_RC_Dioxygenase"/>
</dbReference>
<dbReference type="NCBIfam" id="TIGR02423">
    <property type="entry name" value="protocat_alph"/>
    <property type="match status" value="1"/>
</dbReference>
<reference evidence="5 6" key="1">
    <citation type="submission" date="2012-02" db="EMBL/GenBank/DDBJ databases">
        <title>Improved High-Quality Draft sequence of Microvirga sp. WSM3557.</title>
        <authorList>
            <consortium name="US DOE Joint Genome Institute"/>
            <person name="Lucas S."/>
            <person name="Han J."/>
            <person name="Lapidus A."/>
            <person name="Cheng J.-F."/>
            <person name="Goodwin L."/>
            <person name="Pitluck S."/>
            <person name="Peters L."/>
            <person name="Zhang X."/>
            <person name="Detter J.C."/>
            <person name="Han C."/>
            <person name="Tapia R."/>
            <person name="Land M."/>
            <person name="Hauser L."/>
            <person name="Kyrpides N."/>
            <person name="Ivanova N."/>
            <person name="Pagani I."/>
            <person name="Brau L."/>
            <person name="Yates R."/>
            <person name="O'Hara G."/>
            <person name="Rui T."/>
            <person name="Howieson J."/>
            <person name="Reeve W."/>
            <person name="Woyke T."/>
        </authorList>
    </citation>
    <scope>NUCLEOTIDE SEQUENCE [LARGE SCALE GENOMIC DNA]</scope>
    <source>
        <strain evidence="5 6">WSM3557</strain>
    </source>
</reference>
<evidence type="ECO:0000256" key="2">
    <source>
        <dbReference type="ARBA" id="ARBA00022964"/>
    </source>
</evidence>
<keyword evidence="3" id="KW-0560">Oxidoreductase</keyword>
<dbReference type="PANTHER" id="PTHR33711">
    <property type="entry name" value="DIOXYGENASE, PUTATIVE (AFU_ORTHOLOGUE AFUA_2G02910)-RELATED"/>
    <property type="match status" value="1"/>
</dbReference>
<dbReference type="InterPro" id="IPR000627">
    <property type="entry name" value="Intradiol_dOase_C"/>
</dbReference>
<evidence type="ECO:0000256" key="1">
    <source>
        <dbReference type="ARBA" id="ARBA00007825"/>
    </source>
</evidence>
<dbReference type="EMBL" id="JH660641">
    <property type="protein sequence ID" value="EIM29771.1"/>
    <property type="molecule type" value="Genomic_DNA"/>
</dbReference>
<comment type="similarity">
    <text evidence="1">Belongs to the intradiol ring-cleavage dioxygenase family.</text>
</comment>
<dbReference type="Pfam" id="PF00775">
    <property type="entry name" value="Dioxygenase_C"/>
    <property type="match status" value="1"/>
</dbReference>
<dbReference type="InterPro" id="IPR015889">
    <property type="entry name" value="Intradiol_dOase_core"/>
</dbReference>
<dbReference type="GO" id="GO:0018578">
    <property type="term" value="F:protocatechuate 3,4-dioxygenase activity"/>
    <property type="evidence" value="ECO:0007669"/>
    <property type="project" value="InterPro"/>
</dbReference>
<protein>
    <submittedName>
        <fullName evidence="5">Protocatechuate 3,4-dioxygenase, alpha subunit</fullName>
    </submittedName>
</protein>
<evidence type="ECO:0000259" key="4">
    <source>
        <dbReference type="PROSITE" id="PS00083"/>
    </source>
</evidence>
<dbReference type="PATRIC" id="fig|864069.3.peg.2453"/>
<accession>I4Z0M9</accession>
<dbReference type="STRING" id="864069.MicloDRAFT_00022540"/>
<dbReference type="PROSITE" id="PS00083">
    <property type="entry name" value="INTRADIOL_DIOXYGENAS"/>
    <property type="match status" value="1"/>
</dbReference>
<dbReference type="SUPFAM" id="SSF49482">
    <property type="entry name" value="Aromatic compound dioxygenase"/>
    <property type="match status" value="1"/>
</dbReference>
<dbReference type="RefSeq" id="WP_009491237.1">
    <property type="nucleotide sequence ID" value="NZ_CP141048.1"/>
</dbReference>
<evidence type="ECO:0000313" key="6">
    <source>
        <dbReference type="Proteomes" id="UP000003947"/>
    </source>
</evidence>
<dbReference type="Proteomes" id="UP000003947">
    <property type="component" value="Unassembled WGS sequence"/>
</dbReference>